<proteinExistence type="predicted"/>
<reference evidence="1 2" key="1">
    <citation type="journal article" date="2009" name="Proc. Natl. Acad. Sci. U.S.A.">
        <title>Characterizing a model human gut microbiota composed of members of its two dominant bacterial phyla.</title>
        <authorList>
            <person name="Mahowald M.A."/>
            <person name="Rey F.E."/>
            <person name="Seedorf H."/>
            <person name="Turnbaugh P.J."/>
            <person name="Fulton R.S."/>
            <person name="Wollam A."/>
            <person name="Shah N."/>
            <person name="Wang C."/>
            <person name="Magrini V."/>
            <person name="Wilson R.K."/>
            <person name="Cantarel B.L."/>
            <person name="Coutinho P.M."/>
            <person name="Henrissat B."/>
            <person name="Crock L.W."/>
            <person name="Russell A."/>
            <person name="Verberkmoes N.C."/>
            <person name="Hettich R.L."/>
            <person name="Gordon J.I."/>
        </authorList>
    </citation>
    <scope>NUCLEOTIDE SEQUENCE [LARGE SCALE GENOMIC DNA]</scope>
    <source>
        <strain evidence="2">ATCC 33656 / DSM 3377 / JCM 17463 / KCTC 5835 / LMG 30912 / VPI 0990</strain>
    </source>
</reference>
<gene>
    <name evidence="1" type="ordered locus">EUBREC_2790</name>
</gene>
<accession>C4ZHN3</accession>
<organism evidence="1 2">
    <name type="scientific">Agathobacter rectalis (strain ATCC 33656 / DSM 3377 / JCM 17463 / KCTC 5835 / VPI 0990)</name>
    <name type="common">Eubacterium rectale</name>
    <dbReference type="NCBI Taxonomy" id="515619"/>
    <lineage>
        <taxon>Bacteria</taxon>
        <taxon>Bacillati</taxon>
        <taxon>Bacillota</taxon>
        <taxon>Clostridia</taxon>
        <taxon>Lachnospirales</taxon>
        <taxon>Lachnospiraceae</taxon>
        <taxon>Agathobacter</taxon>
    </lineage>
</organism>
<evidence type="ECO:0000313" key="1">
    <source>
        <dbReference type="EMBL" id="ACR76520.1"/>
    </source>
</evidence>
<dbReference type="AlphaFoldDB" id="C4ZHN3"/>
<dbReference type="HOGENOM" id="CLU_3079988_0_0_9"/>
<sequence>MFCKHFIKIFAGVLSFNGGFAREGCAVRGSTHYIPHKKYEVSHGFLPGQAVF</sequence>
<dbReference type="EMBL" id="CP001107">
    <property type="protein sequence ID" value="ACR76520.1"/>
    <property type="molecule type" value="Genomic_DNA"/>
</dbReference>
<protein>
    <submittedName>
        <fullName evidence="1">Uncharacterized protein</fullName>
    </submittedName>
</protein>
<name>C4ZHN3_AGARV</name>
<dbReference type="Proteomes" id="UP000001477">
    <property type="component" value="Chromosome"/>
</dbReference>
<dbReference type="PaxDb" id="515619-EUBREC_2790"/>
<dbReference type="KEGG" id="ere:EUBREC_2790"/>
<evidence type="ECO:0000313" key="2">
    <source>
        <dbReference type="Proteomes" id="UP000001477"/>
    </source>
</evidence>